<protein>
    <recommendedName>
        <fullName evidence="2">DNA repair protein rhp7 treble clef domain-containing protein</fullName>
    </recommendedName>
</protein>
<organism evidence="3 4">
    <name type="scientific">Kwoniella newhampshirensis</name>
    <dbReference type="NCBI Taxonomy" id="1651941"/>
    <lineage>
        <taxon>Eukaryota</taxon>
        <taxon>Fungi</taxon>
        <taxon>Dikarya</taxon>
        <taxon>Basidiomycota</taxon>
        <taxon>Agaricomycotina</taxon>
        <taxon>Tremellomycetes</taxon>
        <taxon>Tremellales</taxon>
        <taxon>Cryptococcaceae</taxon>
        <taxon>Kwoniella</taxon>
    </lineage>
</organism>
<dbReference type="Proteomes" id="UP001388673">
    <property type="component" value="Unassembled WGS sequence"/>
</dbReference>
<sequence length="616" mass="66548">MSRNRRAAGAVRGPSSALTSFLAGLGVEPSERLTTWGDTSSINRSEQHDDQTQLAHDGPVLNDAQELDPAGAVTARTVVAGPSVVGEGTPDLEIGGMKRKRAVDGDGASEKGVTNNKRARATSIDSDDLDADNGPIAGPSKSVTPVIESPKLSSGVAGPLKAVGEFMDCGQCGKKFTVTAYTKEHPSNPSTFLCVNCCYALGIDPFAKPKKGAVKKKPVARKDVRSKVVHYEERKGVSPLGDICIHLIGQYIENVGKLGDIGGINMDKVCKIISKGRRLTPETAPLFYSADRESLAMYDCTRLTPEAFITLGKLCPNLTSLHLHLCGQLSTDAVSSWGKCLKHLKRLELFAPFLVRKEGWINFFKAVGKHLEGFLVTQSPRIDLETIQVMVKSCPNLTELRLAEIGQLNSDCIAALKPLKKLKILDLSFPGTPLPDDTVSDLLSGVGGNIQNLVLADNPDLTDAVLLSIAKHCPQLRSLSLRNAVELTDEGVASFFVLLKKRQQPGLVQIDLEKGHDLKEKALRALIDHSGSTVERLSLLGWRELPADAISELTKCTKLRELNMGWCRNVTDHTVKDILEGCEAVQLLKVWGCNQLSDAVPRKKGVNVVGIETHSI</sequence>
<dbReference type="KEGG" id="kne:92179037"/>
<dbReference type="GO" id="GO:0019005">
    <property type="term" value="C:SCF ubiquitin ligase complex"/>
    <property type="evidence" value="ECO:0007669"/>
    <property type="project" value="TreeGrafter"/>
</dbReference>
<dbReference type="PANTHER" id="PTHR13318">
    <property type="entry name" value="PARTNER OF PAIRED, ISOFORM B-RELATED"/>
    <property type="match status" value="1"/>
</dbReference>
<evidence type="ECO:0000256" key="1">
    <source>
        <dbReference type="SAM" id="MobiDB-lite"/>
    </source>
</evidence>
<dbReference type="EMBL" id="JBCAWK010000003">
    <property type="protein sequence ID" value="KAK8864528.1"/>
    <property type="molecule type" value="Genomic_DNA"/>
</dbReference>
<proteinExistence type="predicted"/>
<dbReference type="InterPro" id="IPR006553">
    <property type="entry name" value="Leu-rich_rpt_Cys-con_subtyp"/>
</dbReference>
<gene>
    <name evidence="3" type="ORF">IAR55_001778</name>
</gene>
<dbReference type="GO" id="GO:0031146">
    <property type="term" value="P:SCF-dependent proteasomal ubiquitin-dependent protein catabolic process"/>
    <property type="evidence" value="ECO:0007669"/>
    <property type="project" value="TreeGrafter"/>
</dbReference>
<feature type="compositionally biased region" description="Polar residues" evidence="1">
    <location>
        <begin position="32"/>
        <end position="44"/>
    </location>
</feature>
<comment type="caution">
    <text evidence="3">The sequence shown here is derived from an EMBL/GenBank/DDBJ whole genome shotgun (WGS) entry which is preliminary data.</text>
</comment>
<name>A0AAW0Z306_9TREE</name>
<dbReference type="InterPro" id="IPR032675">
    <property type="entry name" value="LRR_dom_sf"/>
</dbReference>
<dbReference type="SMART" id="SM00367">
    <property type="entry name" value="LRR_CC"/>
    <property type="match status" value="5"/>
</dbReference>
<dbReference type="AlphaFoldDB" id="A0AAW0Z306"/>
<feature type="region of interest" description="Disordered" evidence="1">
    <location>
        <begin position="99"/>
        <end position="147"/>
    </location>
</feature>
<dbReference type="InterPro" id="IPR056451">
    <property type="entry name" value="Znf_Tbcl_Rhp7"/>
</dbReference>
<reference evidence="3 4" key="1">
    <citation type="journal article" date="2024" name="bioRxiv">
        <title>Comparative genomics of Cryptococcus and Kwoniella reveals pathogenesis evolution and contrasting karyotype dynamics via intercentromeric recombination or chromosome fusion.</title>
        <authorList>
            <person name="Coelho M.A."/>
            <person name="David-Palma M."/>
            <person name="Shea T."/>
            <person name="Bowers K."/>
            <person name="McGinley-Smith S."/>
            <person name="Mohammad A.W."/>
            <person name="Gnirke A."/>
            <person name="Yurkov A.M."/>
            <person name="Nowrousian M."/>
            <person name="Sun S."/>
            <person name="Cuomo C.A."/>
            <person name="Heitman J."/>
        </authorList>
    </citation>
    <scope>NUCLEOTIDE SEQUENCE [LARGE SCALE GENOMIC DNA]</scope>
    <source>
        <strain evidence="3 4">CBS 13917</strain>
    </source>
</reference>
<feature type="region of interest" description="Disordered" evidence="1">
    <location>
        <begin position="32"/>
        <end position="51"/>
    </location>
</feature>
<evidence type="ECO:0000313" key="3">
    <source>
        <dbReference type="EMBL" id="KAK8864528.1"/>
    </source>
</evidence>
<dbReference type="Gene3D" id="3.80.10.10">
    <property type="entry name" value="Ribonuclease Inhibitor"/>
    <property type="match status" value="2"/>
</dbReference>
<keyword evidence="4" id="KW-1185">Reference proteome</keyword>
<feature type="domain" description="DNA repair protein rhp7 treble clef" evidence="2">
    <location>
        <begin position="163"/>
        <end position="202"/>
    </location>
</feature>
<dbReference type="RefSeq" id="XP_066804824.1">
    <property type="nucleotide sequence ID" value="XM_066944901.1"/>
</dbReference>
<dbReference type="SUPFAM" id="SSF52047">
    <property type="entry name" value="RNI-like"/>
    <property type="match status" value="1"/>
</dbReference>
<evidence type="ECO:0000313" key="4">
    <source>
        <dbReference type="Proteomes" id="UP001388673"/>
    </source>
</evidence>
<dbReference type="Pfam" id="PF23550">
    <property type="entry name" value="zf_Tbcl_Rhp7"/>
    <property type="match status" value="1"/>
</dbReference>
<accession>A0AAW0Z306</accession>
<evidence type="ECO:0000259" key="2">
    <source>
        <dbReference type="Pfam" id="PF23550"/>
    </source>
</evidence>
<dbReference type="GeneID" id="92179037"/>